<keyword evidence="1" id="KW-0732">Signal</keyword>
<proteinExistence type="predicted"/>
<reference evidence="4" key="1">
    <citation type="journal article" date="2019" name="Int. J. Syst. Evol. Microbiol.">
        <title>The Global Catalogue of Microorganisms (GCM) 10K type strain sequencing project: providing services to taxonomists for standard genome sequencing and annotation.</title>
        <authorList>
            <consortium name="The Broad Institute Genomics Platform"/>
            <consortium name="The Broad Institute Genome Sequencing Center for Infectious Disease"/>
            <person name="Wu L."/>
            <person name="Ma J."/>
        </authorList>
    </citation>
    <scope>NUCLEOTIDE SEQUENCE [LARGE SCALE GENOMIC DNA]</scope>
    <source>
        <strain evidence="4">CGMCC 4.5798</strain>
    </source>
</reference>
<evidence type="ECO:0000313" key="3">
    <source>
        <dbReference type="EMBL" id="MFC5550095.1"/>
    </source>
</evidence>
<dbReference type="InterPro" id="IPR007372">
    <property type="entry name" value="Lipid/polyisoprenoid-bd_YceI"/>
</dbReference>
<feature type="signal peptide" evidence="1">
    <location>
        <begin position="1"/>
        <end position="21"/>
    </location>
</feature>
<evidence type="ECO:0000259" key="2">
    <source>
        <dbReference type="SMART" id="SM00867"/>
    </source>
</evidence>
<comment type="caution">
    <text evidence="3">The sequence shown here is derived from an EMBL/GenBank/DDBJ whole genome shotgun (WGS) entry which is preliminary data.</text>
</comment>
<evidence type="ECO:0000313" key="4">
    <source>
        <dbReference type="Proteomes" id="UP001596086"/>
    </source>
</evidence>
<dbReference type="InterPro" id="IPR036761">
    <property type="entry name" value="TTHA0802/YceI-like_sf"/>
</dbReference>
<dbReference type="Gene3D" id="2.40.128.110">
    <property type="entry name" value="Lipid/polyisoprenoid-binding, YceI-like"/>
    <property type="match status" value="1"/>
</dbReference>
<protein>
    <submittedName>
        <fullName evidence="3">YceI family protein</fullName>
    </submittedName>
</protein>
<dbReference type="Pfam" id="PF04264">
    <property type="entry name" value="YceI"/>
    <property type="match status" value="1"/>
</dbReference>
<dbReference type="PANTHER" id="PTHR34406">
    <property type="entry name" value="PROTEIN YCEI"/>
    <property type="match status" value="1"/>
</dbReference>
<dbReference type="SMART" id="SM00867">
    <property type="entry name" value="YceI"/>
    <property type="match status" value="1"/>
</dbReference>
<gene>
    <name evidence="3" type="ORF">ACFPO9_16395</name>
</gene>
<dbReference type="RefSeq" id="WP_379772207.1">
    <property type="nucleotide sequence ID" value="NZ_JBHSMZ010000012.1"/>
</dbReference>
<dbReference type="SUPFAM" id="SSF101874">
    <property type="entry name" value="YceI-like"/>
    <property type="match status" value="1"/>
</dbReference>
<name>A0ABW0S2Z0_9BURK</name>
<feature type="chain" id="PRO_5045535455" evidence="1">
    <location>
        <begin position="22"/>
        <end position="190"/>
    </location>
</feature>
<dbReference type="Proteomes" id="UP001596086">
    <property type="component" value="Unassembled WGS sequence"/>
</dbReference>
<accession>A0ABW0S2Z0</accession>
<sequence>MKLKNLSIALLAATLATGAFAADTYKVDPSHTYPSFEADHFGGLSVWRGKFNKSEGSIVVDRAAKTGTVDITIDTTTIDFGNDKLNEHAKKAEMFDVAKFPTATYKGKLVFNGDNPASVDGELTLHGVTKPVTLTINKFKCIMNPMLKKEVCGADASASFKRSDFGVSYGESFGFNMDVKLAIQVEAIKQ</sequence>
<keyword evidence="4" id="KW-1185">Reference proteome</keyword>
<organism evidence="3 4">
    <name type="scientific">Massilia aerilata</name>
    <dbReference type="NCBI Taxonomy" id="453817"/>
    <lineage>
        <taxon>Bacteria</taxon>
        <taxon>Pseudomonadati</taxon>
        <taxon>Pseudomonadota</taxon>
        <taxon>Betaproteobacteria</taxon>
        <taxon>Burkholderiales</taxon>
        <taxon>Oxalobacteraceae</taxon>
        <taxon>Telluria group</taxon>
        <taxon>Massilia</taxon>
    </lineage>
</organism>
<dbReference type="PANTHER" id="PTHR34406:SF2">
    <property type="entry name" value="PERIPLASMIC PROTEIN"/>
    <property type="match status" value="1"/>
</dbReference>
<evidence type="ECO:0000256" key="1">
    <source>
        <dbReference type="SAM" id="SignalP"/>
    </source>
</evidence>
<dbReference type="EMBL" id="JBHSMZ010000012">
    <property type="protein sequence ID" value="MFC5550095.1"/>
    <property type="molecule type" value="Genomic_DNA"/>
</dbReference>
<feature type="domain" description="Lipid/polyisoprenoid-binding YceI-like" evidence="2">
    <location>
        <begin position="24"/>
        <end position="188"/>
    </location>
</feature>